<dbReference type="GO" id="GO:0031119">
    <property type="term" value="P:tRNA pseudouridine synthesis"/>
    <property type="evidence" value="ECO:0007669"/>
    <property type="project" value="UniProtKB-UniRule"/>
</dbReference>
<comment type="caution">
    <text evidence="8">The sequence shown here is derived from an EMBL/GenBank/DDBJ whole genome shotgun (WGS) entry which is preliminary data.</text>
</comment>
<keyword evidence="4 5" id="KW-0413">Isomerase</keyword>
<comment type="catalytic activity">
    <reaction evidence="1 5">
        <text>uridine(55) in tRNA = pseudouridine(55) in tRNA</text>
        <dbReference type="Rhea" id="RHEA:42532"/>
        <dbReference type="Rhea" id="RHEA-COMP:10101"/>
        <dbReference type="Rhea" id="RHEA-COMP:10102"/>
        <dbReference type="ChEBI" id="CHEBI:65314"/>
        <dbReference type="ChEBI" id="CHEBI:65315"/>
        <dbReference type="EC" id="5.4.99.25"/>
    </reaction>
</comment>
<dbReference type="GO" id="GO:0160148">
    <property type="term" value="F:tRNA pseudouridine(55) synthase activity"/>
    <property type="evidence" value="ECO:0007669"/>
    <property type="project" value="UniProtKB-EC"/>
</dbReference>
<dbReference type="Proteomes" id="UP000034544">
    <property type="component" value="Unassembled WGS sequence"/>
</dbReference>
<dbReference type="AlphaFoldDB" id="A0A0G0W4A8"/>
<sequence>MILNIYKPKNWTSFDVVAKARGVLKVKKAGHAGTLDPLAEGVLIVLTNDDTKKQAKFMEMEKEYVAEIALGAVSPTYDLEMLPALTATPESEKIFKEIEKVLPIFIGDIEQIIPSYSAKKIKGKAMYKLARQGKEIPEQRKNVTISSIDVLEEKIRDLDTDRGVKALPCVKLKIKCSSGTFVRSLAHELGEKLGTGGVLVSLVRSAVGSYKVENSVKIEDLVSQQSA</sequence>
<dbReference type="GO" id="GO:1990481">
    <property type="term" value="P:mRNA pseudouridine synthesis"/>
    <property type="evidence" value="ECO:0007669"/>
    <property type="project" value="TreeGrafter"/>
</dbReference>
<evidence type="ECO:0000256" key="3">
    <source>
        <dbReference type="ARBA" id="ARBA00022694"/>
    </source>
</evidence>
<dbReference type="GO" id="GO:0003723">
    <property type="term" value="F:RNA binding"/>
    <property type="evidence" value="ECO:0007669"/>
    <property type="project" value="InterPro"/>
</dbReference>
<dbReference type="PANTHER" id="PTHR13767">
    <property type="entry name" value="TRNA-PSEUDOURIDINE SYNTHASE"/>
    <property type="match status" value="1"/>
</dbReference>
<dbReference type="Pfam" id="PF01509">
    <property type="entry name" value="TruB_N"/>
    <property type="match status" value="1"/>
</dbReference>
<feature type="domain" description="tRNA pseudouridylate synthase B C-terminal" evidence="7">
    <location>
        <begin position="183"/>
        <end position="223"/>
    </location>
</feature>
<comment type="similarity">
    <text evidence="2 5">Belongs to the pseudouridine synthase TruB family. Type 1 subfamily.</text>
</comment>
<keyword evidence="3 5" id="KW-0819">tRNA processing</keyword>
<evidence type="ECO:0000259" key="7">
    <source>
        <dbReference type="Pfam" id="PF16198"/>
    </source>
</evidence>
<evidence type="ECO:0000313" key="9">
    <source>
        <dbReference type="Proteomes" id="UP000034544"/>
    </source>
</evidence>
<dbReference type="InterPro" id="IPR032819">
    <property type="entry name" value="TruB_C"/>
</dbReference>
<name>A0A0G0W4A8_UNCKA</name>
<dbReference type="NCBIfam" id="TIGR00431">
    <property type="entry name" value="TruB"/>
    <property type="match status" value="1"/>
</dbReference>
<feature type="active site" description="Nucleophile" evidence="5">
    <location>
        <position position="36"/>
    </location>
</feature>
<protein>
    <recommendedName>
        <fullName evidence="5">tRNA pseudouridine synthase B</fullName>
        <ecNumber evidence="5">5.4.99.25</ecNumber>
    </recommendedName>
    <alternativeName>
        <fullName evidence="5">tRNA pseudouridine(55) synthase</fullName>
        <shortName evidence="5">Psi55 synthase</shortName>
    </alternativeName>
    <alternativeName>
        <fullName evidence="5">tRNA pseudouridylate synthase</fullName>
    </alternativeName>
    <alternativeName>
        <fullName evidence="5">tRNA-uridine isomerase</fullName>
    </alternativeName>
</protein>
<evidence type="ECO:0000256" key="1">
    <source>
        <dbReference type="ARBA" id="ARBA00000385"/>
    </source>
</evidence>
<dbReference type="SUPFAM" id="SSF55120">
    <property type="entry name" value="Pseudouridine synthase"/>
    <property type="match status" value="1"/>
</dbReference>
<dbReference type="PATRIC" id="fig|1619131.3.peg.65"/>
<organism evidence="8 9">
    <name type="scientific">candidate division WWE3 bacterium GW2011_GWE1_41_27</name>
    <dbReference type="NCBI Taxonomy" id="1619131"/>
    <lineage>
        <taxon>Bacteria</taxon>
        <taxon>Katanobacteria</taxon>
    </lineage>
</organism>
<reference evidence="8 9" key="1">
    <citation type="journal article" date="2015" name="Nature">
        <title>rRNA introns, odd ribosomes, and small enigmatic genomes across a large radiation of phyla.</title>
        <authorList>
            <person name="Brown C.T."/>
            <person name="Hug L.A."/>
            <person name="Thomas B.C."/>
            <person name="Sharon I."/>
            <person name="Castelle C.J."/>
            <person name="Singh A."/>
            <person name="Wilkins M.J."/>
            <person name="Williams K.H."/>
            <person name="Banfield J.F."/>
        </authorList>
    </citation>
    <scope>NUCLEOTIDE SEQUENCE [LARGE SCALE GENOMIC DNA]</scope>
</reference>
<dbReference type="InterPro" id="IPR014780">
    <property type="entry name" value="tRNA_psdUridine_synth_TruB"/>
</dbReference>
<evidence type="ECO:0000313" key="8">
    <source>
        <dbReference type="EMBL" id="KKS07760.1"/>
    </source>
</evidence>
<feature type="domain" description="Pseudouridine synthase II N-terminal" evidence="6">
    <location>
        <begin position="21"/>
        <end position="182"/>
    </location>
</feature>
<dbReference type="Gene3D" id="3.30.2350.10">
    <property type="entry name" value="Pseudouridine synthase"/>
    <property type="match status" value="1"/>
</dbReference>
<gene>
    <name evidence="5" type="primary">truB</name>
    <name evidence="8" type="ORF">UU59_C0002G0007</name>
</gene>
<dbReference type="InterPro" id="IPR020103">
    <property type="entry name" value="PsdUridine_synth_cat_dom_sf"/>
</dbReference>
<proteinExistence type="inferred from homology"/>
<dbReference type="InterPro" id="IPR002501">
    <property type="entry name" value="PsdUridine_synth_N"/>
</dbReference>
<accession>A0A0G0W4A8</accession>
<dbReference type="EC" id="5.4.99.25" evidence="5"/>
<evidence type="ECO:0000256" key="4">
    <source>
        <dbReference type="ARBA" id="ARBA00023235"/>
    </source>
</evidence>
<evidence type="ECO:0000256" key="5">
    <source>
        <dbReference type="HAMAP-Rule" id="MF_01080"/>
    </source>
</evidence>
<dbReference type="PANTHER" id="PTHR13767:SF2">
    <property type="entry name" value="PSEUDOURIDYLATE SYNTHASE TRUB1"/>
    <property type="match status" value="1"/>
</dbReference>
<evidence type="ECO:0000256" key="2">
    <source>
        <dbReference type="ARBA" id="ARBA00005642"/>
    </source>
</evidence>
<evidence type="ECO:0000259" key="6">
    <source>
        <dbReference type="Pfam" id="PF01509"/>
    </source>
</evidence>
<comment type="function">
    <text evidence="5">Responsible for synthesis of pseudouridine from uracil-55 in the psi GC loop of transfer RNAs.</text>
</comment>
<dbReference type="HAMAP" id="MF_01080">
    <property type="entry name" value="TruB_bact"/>
    <property type="match status" value="1"/>
</dbReference>
<dbReference type="Pfam" id="PF16198">
    <property type="entry name" value="TruB_C_2"/>
    <property type="match status" value="1"/>
</dbReference>
<dbReference type="EMBL" id="LCBF01000002">
    <property type="protein sequence ID" value="KKS07760.1"/>
    <property type="molecule type" value="Genomic_DNA"/>
</dbReference>